<dbReference type="PROSITE" id="PS00941">
    <property type="entry name" value="CARBOXYLESTERASE_B_2"/>
    <property type="match status" value="1"/>
</dbReference>
<organism evidence="6 7">
    <name type="scientific">Cordylochernes scorpioides</name>
    <dbReference type="NCBI Taxonomy" id="51811"/>
    <lineage>
        <taxon>Eukaryota</taxon>
        <taxon>Metazoa</taxon>
        <taxon>Ecdysozoa</taxon>
        <taxon>Arthropoda</taxon>
        <taxon>Chelicerata</taxon>
        <taxon>Arachnida</taxon>
        <taxon>Pseudoscorpiones</taxon>
        <taxon>Cheliferoidea</taxon>
        <taxon>Chernetidae</taxon>
        <taxon>Cordylochernes</taxon>
    </lineage>
</organism>
<keyword evidence="3" id="KW-0378">Hydrolase</keyword>
<gene>
    <name evidence="6" type="ORF">LAZ67_16001030</name>
</gene>
<evidence type="ECO:0000313" key="6">
    <source>
        <dbReference type="EMBL" id="UYV78347.1"/>
    </source>
</evidence>
<dbReference type="InterPro" id="IPR002018">
    <property type="entry name" value="CarbesteraseB"/>
</dbReference>
<reference evidence="6 7" key="1">
    <citation type="submission" date="2022-01" db="EMBL/GenBank/DDBJ databases">
        <title>A chromosomal length assembly of Cordylochernes scorpioides.</title>
        <authorList>
            <person name="Zeh D."/>
            <person name="Zeh J."/>
        </authorList>
    </citation>
    <scope>NUCLEOTIDE SEQUENCE [LARGE SCALE GENOMIC DNA]</scope>
    <source>
        <strain evidence="6">IN4F17</strain>
        <tissue evidence="6">Whole Body</tissue>
    </source>
</reference>
<dbReference type="Pfam" id="PF00135">
    <property type="entry name" value="COesterase"/>
    <property type="match status" value="1"/>
</dbReference>
<keyword evidence="4" id="KW-0325">Glycoprotein</keyword>
<evidence type="ECO:0000256" key="2">
    <source>
        <dbReference type="ARBA" id="ARBA00022487"/>
    </source>
</evidence>
<evidence type="ECO:0000256" key="4">
    <source>
        <dbReference type="ARBA" id="ARBA00023180"/>
    </source>
</evidence>
<feature type="domain" description="Carboxylesterase type B" evidence="5">
    <location>
        <begin position="19"/>
        <end position="171"/>
    </location>
</feature>
<evidence type="ECO:0000256" key="3">
    <source>
        <dbReference type="ARBA" id="ARBA00022801"/>
    </source>
</evidence>
<dbReference type="InterPro" id="IPR029058">
    <property type="entry name" value="AB_hydrolase_fold"/>
</dbReference>
<comment type="similarity">
    <text evidence="1">Belongs to the type-B carboxylesterase/lipase family.</text>
</comment>
<dbReference type="Gene3D" id="3.40.50.1820">
    <property type="entry name" value="alpha/beta hydrolase"/>
    <property type="match status" value="1"/>
</dbReference>
<evidence type="ECO:0000256" key="1">
    <source>
        <dbReference type="ARBA" id="ARBA00005964"/>
    </source>
</evidence>
<keyword evidence="7" id="KW-1185">Reference proteome</keyword>
<accession>A0ABY6LDQ2</accession>
<sequence length="436" mass="49937">MRLLSLWEATPSVFEVDYQPPTGERRFKDPEPFINLPRYIKATKFPPSCWQKNFRLEEHANNTMNEDCLYLNIWAPSQNAQMAVLVFIHGGAFEYGSSDELFNNPQYLSARTDMVIVTVNYRVGSLGFLDLNMEGSNGNFGLKDQILALKWIQKNIKVFGGDPDMVTLYGGEGFDDFGEHDIEELLVDEALNDDDILESMVDTTKDFETVDSELEDVTPLDEKLLREGLQLSGKLEIFFIQNDNDVERALKFQRDLKFCMSGYRELYKELVKPSQRLITDYLENEIDIYFLLETNVISLDNERAFFYSYSAVVVPAATTVRSGLACIFTAVAIVHPKQILWLCEPAIIGLFILENSMIYVNNHISYTPDERCRQLLKTLVDVDILLDAALENTKDITIGSVVNVRHLEIILVPSGFYERVTQCYIIYYAYSDHMPS</sequence>
<evidence type="ECO:0000259" key="5">
    <source>
        <dbReference type="Pfam" id="PF00135"/>
    </source>
</evidence>
<keyword evidence="2" id="KW-0719">Serine esterase</keyword>
<dbReference type="PANTHER" id="PTHR43918:SF4">
    <property type="entry name" value="CARBOXYLIC ESTER HYDROLASE"/>
    <property type="match status" value="1"/>
</dbReference>
<evidence type="ECO:0000313" key="7">
    <source>
        <dbReference type="Proteomes" id="UP001235939"/>
    </source>
</evidence>
<protein>
    <recommendedName>
        <fullName evidence="5">Carboxylesterase type B domain-containing protein</fullName>
    </recommendedName>
</protein>
<dbReference type="EMBL" id="CP092878">
    <property type="protein sequence ID" value="UYV78347.1"/>
    <property type="molecule type" value="Genomic_DNA"/>
</dbReference>
<dbReference type="SUPFAM" id="SSF53474">
    <property type="entry name" value="alpha/beta-Hydrolases"/>
    <property type="match status" value="1"/>
</dbReference>
<proteinExistence type="inferred from homology"/>
<dbReference type="InterPro" id="IPR019819">
    <property type="entry name" value="Carboxylesterase_B_CS"/>
</dbReference>
<name>A0ABY6LDQ2_9ARAC</name>
<dbReference type="InterPro" id="IPR050654">
    <property type="entry name" value="AChE-related_enzymes"/>
</dbReference>
<dbReference type="Proteomes" id="UP001235939">
    <property type="component" value="Chromosome 16"/>
</dbReference>
<dbReference type="PANTHER" id="PTHR43918">
    <property type="entry name" value="ACETYLCHOLINESTERASE"/>
    <property type="match status" value="1"/>
</dbReference>